<dbReference type="CDD" id="cd08556">
    <property type="entry name" value="GDPD"/>
    <property type="match status" value="1"/>
</dbReference>
<evidence type="ECO:0000259" key="1">
    <source>
        <dbReference type="PROSITE" id="PS51704"/>
    </source>
</evidence>
<dbReference type="SUPFAM" id="SSF51695">
    <property type="entry name" value="PLC-like phosphodiesterases"/>
    <property type="match status" value="1"/>
</dbReference>
<keyword evidence="3" id="KW-1185">Reference proteome</keyword>
<dbReference type="Gene3D" id="3.20.20.190">
    <property type="entry name" value="Phosphatidylinositol (PI) phosphodiesterase"/>
    <property type="match status" value="1"/>
</dbReference>
<dbReference type="PANTHER" id="PTHR46211">
    <property type="entry name" value="GLYCEROPHOSPHORYL DIESTER PHOSPHODIESTERASE"/>
    <property type="match status" value="1"/>
</dbReference>
<dbReference type="GO" id="GO:0008081">
    <property type="term" value="F:phosphoric diester hydrolase activity"/>
    <property type="evidence" value="ECO:0007669"/>
    <property type="project" value="InterPro"/>
</dbReference>
<sequence length="246" mass="27062">MTQVYGHRGAKGEAPENTLAGFVHCLEQGIRRCELDLHLSSDGELMVIHDPTLMRTTGKLGDVIEFAAKELVRMDARQAGPAWPVPCPIPRLCELFAKCRFEHWQLEVKNVSKGVAEKMAKEIARLADQYSVSEVITVTSASTLVLDALREFAPHLKRGLVAERSLRCPVDKALRYGCSLLALNWKACTAERVAKAKGAGVHLSVWTVNDASDMQRLAKLGVDSIITDFPTLALSTIDEWATAESH</sequence>
<organism evidence="2 3">
    <name type="scientific">Ventosimonas gracilis</name>
    <dbReference type="NCBI Taxonomy" id="1680762"/>
    <lineage>
        <taxon>Bacteria</taxon>
        <taxon>Pseudomonadati</taxon>
        <taxon>Pseudomonadota</taxon>
        <taxon>Gammaproteobacteria</taxon>
        <taxon>Pseudomonadales</taxon>
        <taxon>Ventosimonadaceae</taxon>
        <taxon>Ventosimonas</taxon>
    </lineage>
</organism>
<evidence type="ECO:0000313" key="3">
    <source>
        <dbReference type="Proteomes" id="UP000072660"/>
    </source>
</evidence>
<name>A0A139SPE5_9GAMM</name>
<dbReference type="InterPro" id="IPR017946">
    <property type="entry name" value="PLC-like_Pdiesterase_TIM-brl"/>
</dbReference>
<dbReference type="PROSITE" id="PS50007">
    <property type="entry name" value="PIPLC_X_DOMAIN"/>
    <property type="match status" value="1"/>
</dbReference>
<accession>A0A139SPE5</accession>
<dbReference type="InterPro" id="IPR030395">
    <property type="entry name" value="GP_PDE_dom"/>
</dbReference>
<comment type="caution">
    <text evidence="2">The sequence shown here is derived from an EMBL/GenBank/DDBJ whole genome shotgun (WGS) entry which is preliminary data.</text>
</comment>
<dbReference type="Pfam" id="PF03009">
    <property type="entry name" value="GDPD"/>
    <property type="match status" value="1"/>
</dbReference>
<dbReference type="EMBL" id="LSZO01000183">
    <property type="protein sequence ID" value="KXU36392.1"/>
    <property type="molecule type" value="Genomic_DNA"/>
</dbReference>
<gene>
    <name evidence="2" type="ORF">AXE65_05045</name>
</gene>
<protein>
    <submittedName>
        <fullName evidence="2">Glycerophosphodiester phosphodiesterase</fullName>
    </submittedName>
</protein>
<feature type="domain" description="GP-PDE" evidence="1">
    <location>
        <begin position="2"/>
        <end position="237"/>
    </location>
</feature>
<dbReference type="PANTHER" id="PTHR46211:SF1">
    <property type="entry name" value="GLYCEROPHOSPHODIESTER PHOSPHODIESTERASE, CYTOPLASMIC"/>
    <property type="match status" value="1"/>
</dbReference>
<dbReference type="OrthoDB" id="9795622at2"/>
<dbReference type="GO" id="GO:0006629">
    <property type="term" value="P:lipid metabolic process"/>
    <property type="evidence" value="ECO:0007669"/>
    <property type="project" value="InterPro"/>
</dbReference>
<dbReference type="AlphaFoldDB" id="A0A139SPE5"/>
<dbReference type="Proteomes" id="UP000072660">
    <property type="component" value="Unassembled WGS sequence"/>
</dbReference>
<dbReference type="RefSeq" id="WP_068391704.1">
    <property type="nucleotide sequence ID" value="NZ_LSZO01000183.1"/>
</dbReference>
<evidence type="ECO:0000313" key="2">
    <source>
        <dbReference type="EMBL" id="KXU36392.1"/>
    </source>
</evidence>
<reference evidence="2 3" key="1">
    <citation type="submission" date="2016-02" db="EMBL/GenBank/DDBJ databases">
        <authorList>
            <person name="Wen L."/>
            <person name="He K."/>
            <person name="Yang H."/>
        </authorList>
    </citation>
    <scope>NUCLEOTIDE SEQUENCE [LARGE SCALE GENOMIC DNA]</scope>
    <source>
        <strain evidence="2 3">CV58</strain>
    </source>
</reference>
<dbReference type="PROSITE" id="PS51704">
    <property type="entry name" value="GP_PDE"/>
    <property type="match status" value="1"/>
</dbReference>
<proteinExistence type="predicted"/>